<dbReference type="InterPro" id="IPR016181">
    <property type="entry name" value="Acyl_CoA_acyltransferase"/>
</dbReference>
<proteinExistence type="predicted"/>
<dbReference type="OrthoDB" id="10039976at2759"/>
<dbReference type="PANTHER" id="PTHR43233:SF1">
    <property type="entry name" value="FAMILY N-ACETYLTRANSFERASE, PUTATIVE (AFU_ORTHOLOGUE AFUA_6G03350)-RELATED"/>
    <property type="match status" value="1"/>
</dbReference>
<dbReference type="InterPro" id="IPR053144">
    <property type="entry name" value="Acetyltransferase_Butenolide"/>
</dbReference>
<dbReference type="PROSITE" id="PS51186">
    <property type="entry name" value="GNAT"/>
    <property type="match status" value="1"/>
</dbReference>
<accession>A0A2J6S728</accession>
<dbReference type="STRING" id="1149755.A0A2J6S728"/>
<dbReference type="PANTHER" id="PTHR43233">
    <property type="entry name" value="FAMILY N-ACETYLTRANSFERASE, PUTATIVE (AFU_ORTHOLOGUE AFUA_6G03350)-RELATED"/>
    <property type="match status" value="1"/>
</dbReference>
<sequence>MSTTIPSQWYKDQFLISTSQALLQHEVVNKAFESDYMYWTKRISDNAMKHMLSHSFCFGVYALPESTSDIAGRASPTQIGLGRLITDESTFAYLTDVFIIPEYQGKGLGKWLMECINETLNSWPNLRGALLYTGGHDGERAMKFYEKVFGMKKFVPGIAGLEIMTSRGPGSVFDDI</sequence>
<dbReference type="EMBL" id="KZ613939">
    <property type="protein sequence ID" value="PMD46553.1"/>
    <property type="molecule type" value="Genomic_DNA"/>
</dbReference>
<reference evidence="2 3" key="1">
    <citation type="submission" date="2016-04" db="EMBL/GenBank/DDBJ databases">
        <title>A degradative enzymes factory behind the ericoid mycorrhizal symbiosis.</title>
        <authorList>
            <consortium name="DOE Joint Genome Institute"/>
            <person name="Martino E."/>
            <person name="Morin E."/>
            <person name="Grelet G."/>
            <person name="Kuo A."/>
            <person name="Kohler A."/>
            <person name="Daghino S."/>
            <person name="Barry K."/>
            <person name="Choi C."/>
            <person name="Cichocki N."/>
            <person name="Clum A."/>
            <person name="Copeland A."/>
            <person name="Hainaut M."/>
            <person name="Haridas S."/>
            <person name="Labutti K."/>
            <person name="Lindquist E."/>
            <person name="Lipzen A."/>
            <person name="Khouja H.-R."/>
            <person name="Murat C."/>
            <person name="Ohm R."/>
            <person name="Olson A."/>
            <person name="Spatafora J."/>
            <person name="Veneault-Fourrey C."/>
            <person name="Henrissat B."/>
            <person name="Grigoriev I."/>
            <person name="Martin F."/>
            <person name="Perotto S."/>
        </authorList>
    </citation>
    <scope>NUCLEOTIDE SEQUENCE [LARGE SCALE GENOMIC DNA]</scope>
    <source>
        <strain evidence="2 3">F</strain>
    </source>
</reference>
<evidence type="ECO:0000313" key="3">
    <source>
        <dbReference type="Proteomes" id="UP000235786"/>
    </source>
</evidence>
<protein>
    <recommendedName>
        <fullName evidence="1">N-acetyltransferase domain-containing protein</fullName>
    </recommendedName>
</protein>
<dbReference type="CDD" id="cd04301">
    <property type="entry name" value="NAT_SF"/>
    <property type="match status" value="1"/>
</dbReference>
<feature type="domain" description="N-acetyltransferase" evidence="1">
    <location>
        <begin position="26"/>
        <end position="167"/>
    </location>
</feature>
<evidence type="ECO:0000313" key="2">
    <source>
        <dbReference type="EMBL" id="PMD46553.1"/>
    </source>
</evidence>
<dbReference type="Pfam" id="PF00583">
    <property type="entry name" value="Acetyltransf_1"/>
    <property type="match status" value="1"/>
</dbReference>
<dbReference type="Gene3D" id="3.40.630.30">
    <property type="match status" value="1"/>
</dbReference>
<dbReference type="AlphaFoldDB" id="A0A2J6S728"/>
<organism evidence="2 3">
    <name type="scientific">Hyaloscypha variabilis (strain UAMH 11265 / GT02V1 / F)</name>
    <name type="common">Meliniomyces variabilis</name>
    <dbReference type="NCBI Taxonomy" id="1149755"/>
    <lineage>
        <taxon>Eukaryota</taxon>
        <taxon>Fungi</taxon>
        <taxon>Dikarya</taxon>
        <taxon>Ascomycota</taxon>
        <taxon>Pezizomycotina</taxon>
        <taxon>Leotiomycetes</taxon>
        <taxon>Helotiales</taxon>
        <taxon>Hyaloscyphaceae</taxon>
        <taxon>Hyaloscypha</taxon>
        <taxon>Hyaloscypha variabilis</taxon>
    </lineage>
</organism>
<keyword evidence="3" id="KW-1185">Reference proteome</keyword>
<gene>
    <name evidence="2" type="ORF">L207DRAFT_480412</name>
</gene>
<dbReference type="SUPFAM" id="SSF55729">
    <property type="entry name" value="Acyl-CoA N-acyltransferases (Nat)"/>
    <property type="match status" value="1"/>
</dbReference>
<name>A0A2J6S728_HYAVF</name>
<dbReference type="GO" id="GO:0016747">
    <property type="term" value="F:acyltransferase activity, transferring groups other than amino-acyl groups"/>
    <property type="evidence" value="ECO:0007669"/>
    <property type="project" value="InterPro"/>
</dbReference>
<dbReference type="InterPro" id="IPR000182">
    <property type="entry name" value="GNAT_dom"/>
</dbReference>
<evidence type="ECO:0000259" key="1">
    <source>
        <dbReference type="PROSITE" id="PS51186"/>
    </source>
</evidence>
<dbReference type="Proteomes" id="UP000235786">
    <property type="component" value="Unassembled WGS sequence"/>
</dbReference>